<dbReference type="PANTHER" id="PTHR20919">
    <property type="entry name" value="HOMOSERINE O-SUCCINYLTRANSFERASE"/>
    <property type="match status" value="1"/>
</dbReference>
<comment type="function">
    <text evidence="7">Transfers an acetyl group from acetyl-CoA to L-homoserine, forming acetyl-L-homoserine.</text>
</comment>
<evidence type="ECO:0000313" key="9">
    <source>
        <dbReference type="Proteomes" id="UP001296943"/>
    </source>
</evidence>
<comment type="catalytic activity">
    <reaction evidence="6 7">
        <text>L-homoserine + acetyl-CoA = O-acetyl-L-homoserine + CoA</text>
        <dbReference type="Rhea" id="RHEA:13701"/>
        <dbReference type="ChEBI" id="CHEBI:57287"/>
        <dbReference type="ChEBI" id="CHEBI:57288"/>
        <dbReference type="ChEBI" id="CHEBI:57476"/>
        <dbReference type="ChEBI" id="CHEBI:57716"/>
        <dbReference type="EC" id="2.3.1.31"/>
    </reaction>
</comment>
<gene>
    <name evidence="7" type="primary">metAA</name>
    <name evidence="8" type="ORF">JOC48_001709</name>
</gene>
<comment type="caution">
    <text evidence="7">Lacks conserved residue(s) required for the propagation of feature annotation.</text>
</comment>
<reference evidence="8 9" key="1">
    <citation type="submission" date="2021-01" db="EMBL/GenBank/DDBJ databases">
        <title>Genomic Encyclopedia of Type Strains, Phase IV (KMG-IV): sequencing the most valuable type-strain genomes for metagenomic binning, comparative biology and taxonomic classification.</title>
        <authorList>
            <person name="Goeker M."/>
        </authorList>
    </citation>
    <scope>NUCLEOTIDE SEQUENCE [LARGE SCALE GENOMIC DNA]</scope>
    <source>
        <strain evidence="8 9">DSM 23711</strain>
    </source>
</reference>
<accession>A0ABS2MZB7</accession>
<comment type="caution">
    <text evidence="8">The sequence shown here is derived from an EMBL/GenBank/DDBJ whole genome shotgun (WGS) entry which is preliminary data.</text>
</comment>
<dbReference type="EC" id="2.3.1.31" evidence="7"/>
<evidence type="ECO:0000256" key="6">
    <source>
        <dbReference type="ARBA" id="ARBA00049043"/>
    </source>
</evidence>
<comment type="pathway">
    <text evidence="7">Amino-acid biosynthesis; L-methionine biosynthesis via de novo pathway; O-acetyl-L-homoserine from L-homoserine: step 1/1.</text>
</comment>
<feature type="site" description="Important for acyl-CoA specificity" evidence="7">
    <location>
        <position position="111"/>
    </location>
</feature>
<comment type="similarity">
    <text evidence="7">Belongs to the MetA family.</text>
</comment>
<organism evidence="8 9">
    <name type="scientific">Aquibacillus albus</name>
    <dbReference type="NCBI Taxonomy" id="1168171"/>
    <lineage>
        <taxon>Bacteria</taxon>
        <taxon>Bacillati</taxon>
        <taxon>Bacillota</taxon>
        <taxon>Bacilli</taxon>
        <taxon>Bacillales</taxon>
        <taxon>Bacillaceae</taxon>
        <taxon>Aquibacillus</taxon>
    </lineage>
</organism>
<dbReference type="NCBIfam" id="TIGR01001">
    <property type="entry name" value="metA"/>
    <property type="match status" value="1"/>
</dbReference>
<proteinExistence type="inferred from homology"/>
<dbReference type="CDD" id="cd03131">
    <property type="entry name" value="GATase1_HTS"/>
    <property type="match status" value="1"/>
</dbReference>
<keyword evidence="1 7" id="KW-0963">Cytoplasm</keyword>
<dbReference type="Gene3D" id="3.40.50.880">
    <property type="match status" value="1"/>
</dbReference>
<keyword evidence="4 7" id="KW-0486">Methionine biosynthesis</keyword>
<dbReference type="EMBL" id="JAFBDR010000007">
    <property type="protein sequence ID" value="MBM7571226.1"/>
    <property type="molecule type" value="Genomic_DNA"/>
</dbReference>
<dbReference type="InterPro" id="IPR005697">
    <property type="entry name" value="HST_MetA"/>
</dbReference>
<feature type="active site" description="Acyl-thioester intermediate" evidence="7">
    <location>
        <position position="142"/>
    </location>
</feature>
<dbReference type="PANTHER" id="PTHR20919:SF0">
    <property type="entry name" value="HOMOSERINE O-SUCCINYLTRANSFERASE"/>
    <property type="match status" value="1"/>
</dbReference>
<comment type="subcellular location">
    <subcellularLocation>
        <location evidence="7">Cytoplasm</location>
    </subcellularLocation>
</comment>
<evidence type="ECO:0000256" key="3">
    <source>
        <dbReference type="ARBA" id="ARBA00022679"/>
    </source>
</evidence>
<dbReference type="HAMAP" id="MF_00295">
    <property type="entry name" value="MetA_acyltransf"/>
    <property type="match status" value="1"/>
</dbReference>
<feature type="site" description="Important for substrate specificity" evidence="7">
    <location>
        <position position="192"/>
    </location>
</feature>
<feature type="binding site" evidence="7">
    <location>
        <position position="249"/>
    </location>
    <ligand>
        <name>substrate</name>
    </ligand>
</feature>
<evidence type="ECO:0000256" key="2">
    <source>
        <dbReference type="ARBA" id="ARBA00022605"/>
    </source>
</evidence>
<evidence type="ECO:0000313" key="8">
    <source>
        <dbReference type="EMBL" id="MBM7571226.1"/>
    </source>
</evidence>
<protein>
    <recommendedName>
        <fullName evidence="7">Homoserine O-acetyltransferase</fullName>
        <shortName evidence="7">HAT</shortName>
        <ecNumber evidence="7">2.3.1.31</ecNumber>
    </recommendedName>
    <alternativeName>
        <fullName evidence="7">Homoserine transacetylase</fullName>
        <shortName evidence="7">HTA</shortName>
    </alternativeName>
</protein>
<evidence type="ECO:0000256" key="5">
    <source>
        <dbReference type="ARBA" id="ARBA00023315"/>
    </source>
</evidence>
<dbReference type="GO" id="GO:0008899">
    <property type="term" value="F:homoserine O-succinyltransferase activity"/>
    <property type="evidence" value="ECO:0007669"/>
    <property type="project" value="UniProtKB-EC"/>
</dbReference>
<evidence type="ECO:0000256" key="7">
    <source>
        <dbReference type="HAMAP-Rule" id="MF_00295"/>
    </source>
</evidence>
<dbReference type="RefSeq" id="WP_204498691.1">
    <property type="nucleotide sequence ID" value="NZ_JAFBDR010000007.1"/>
</dbReference>
<dbReference type="InterPro" id="IPR033752">
    <property type="entry name" value="MetA_family"/>
</dbReference>
<feature type="binding site" evidence="7">
    <location>
        <position position="192"/>
    </location>
    <ligand>
        <name>substrate</name>
    </ligand>
</feature>
<evidence type="ECO:0000256" key="1">
    <source>
        <dbReference type="ARBA" id="ARBA00022490"/>
    </source>
</evidence>
<dbReference type="PIRSF" id="PIRSF000450">
    <property type="entry name" value="H_ser_succinyltr"/>
    <property type="match status" value="1"/>
</dbReference>
<keyword evidence="3 7" id="KW-0808">Transferase</keyword>
<evidence type="ECO:0000256" key="4">
    <source>
        <dbReference type="ARBA" id="ARBA00023167"/>
    </source>
</evidence>
<dbReference type="SUPFAM" id="SSF52317">
    <property type="entry name" value="Class I glutamine amidotransferase-like"/>
    <property type="match status" value="1"/>
</dbReference>
<name>A0ABS2MZB7_9BACI</name>
<sequence length="301" mass="35186">MPIKIPDNLPAKEKLKEENIFVMDESRAFTQDIRPLRIIILNLMPLKEQTETQLLRLLGNSPLQIEVTFLHPSTHISRNTPHEHLKLFYKTIEDVQDKKFDGLIITGAPIEKLAFEEVTYWEELNRIMDWSVTNVTSTLYICWGALAGLYYHYNISKCYLPEKKYGVFAHRVVKPEVKLVSGFDEEFLVPHSRYADLNREELAAHPELEIICESKDGGVYMAASKDGKHVFVTGHPEYDACTLLDEYNRDRDKGISTQLPENYFPDNNNQYRPLLRWRSHANLLISNWLNYYVYQETPYDL</sequence>
<keyword evidence="2 7" id="KW-0028">Amino-acid biosynthesis</keyword>
<keyword evidence="9" id="KW-1185">Reference proteome</keyword>
<dbReference type="Proteomes" id="UP001296943">
    <property type="component" value="Unassembled WGS sequence"/>
</dbReference>
<feature type="active site" evidence="7">
    <location>
        <position position="237"/>
    </location>
</feature>
<keyword evidence="5 7" id="KW-0012">Acyltransferase</keyword>
<dbReference type="Pfam" id="PF04204">
    <property type="entry name" value="HTS"/>
    <property type="match status" value="1"/>
</dbReference>
<feature type="binding site" evidence="7">
    <location>
        <position position="163"/>
    </location>
    <ligand>
        <name>substrate</name>
    </ligand>
</feature>
<feature type="active site" description="Proton acceptor" evidence="7">
    <location>
        <position position="235"/>
    </location>
</feature>
<dbReference type="InterPro" id="IPR029062">
    <property type="entry name" value="Class_I_gatase-like"/>
</dbReference>